<protein>
    <submittedName>
        <fullName evidence="2">Helix-turn-helix domain-containing protein</fullName>
    </submittedName>
</protein>
<proteinExistence type="predicted"/>
<organism evidence="2 3">
    <name type="scientific">Bacillus kandeliae</name>
    <dbReference type="NCBI Taxonomy" id="3129297"/>
    <lineage>
        <taxon>Bacteria</taxon>
        <taxon>Bacillati</taxon>
        <taxon>Bacillota</taxon>
        <taxon>Bacilli</taxon>
        <taxon>Bacillales</taxon>
        <taxon>Bacillaceae</taxon>
        <taxon>Bacillus</taxon>
    </lineage>
</organism>
<dbReference type="EMBL" id="CP147404">
    <property type="protein sequence ID" value="WXB92765.1"/>
    <property type="molecule type" value="Genomic_DNA"/>
</dbReference>
<evidence type="ECO:0000259" key="1">
    <source>
        <dbReference type="Pfam" id="PF12728"/>
    </source>
</evidence>
<keyword evidence="3" id="KW-1185">Reference proteome</keyword>
<accession>A0ABZ2N5Y6</accession>
<reference evidence="2 3" key="1">
    <citation type="submission" date="2024-02" db="EMBL/GenBank/DDBJ databases">
        <title>Seven novel Bacillus-like species.</title>
        <authorList>
            <person name="Liu G."/>
        </authorList>
    </citation>
    <scope>NUCLEOTIDE SEQUENCE [LARGE SCALE GENOMIC DNA]</scope>
    <source>
        <strain evidence="2 3">FJAT-52991</strain>
    </source>
</reference>
<sequence>MRKEWCTNEIEYLKEYAGFQKVSNIAKKLDRSFESVLVKMNRLGLANTKSQIGLVTIGELAKILQVDRNTIKWWMKKHHLPFIQKVTRKSKSFYFIDPYQFWKWAELHKEKITFSNIPHQALPPEPAWVKEERIKEKENCLCKKRTYKCWTTKEDQLLIQLRQEGLTYAEIGRRMNRSVNSIIRRFERVMKEVQV</sequence>
<dbReference type="SUPFAM" id="SSF46955">
    <property type="entry name" value="Putative DNA-binding domain"/>
    <property type="match status" value="1"/>
</dbReference>
<dbReference type="Pfam" id="PF12728">
    <property type="entry name" value="HTH_17"/>
    <property type="match status" value="1"/>
</dbReference>
<dbReference type="InterPro" id="IPR009061">
    <property type="entry name" value="DNA-bd_dom_put_sf"/>
</dbReference>
<evidence type="ECO:0000313" key="2">
    <source>
        <dbReference type="EMBL" id="WXB92765.1"/>
    </source>
</evidence>
<name>A0ABZ2N5Y6_9BACI</name>
<dbReference type="Proteomes" id="UP001387364">
    <property type="component" value="Chromosome"/>
</dbReference>
<dbReference type="InterPro" id="IPR041657">
    <property type="entry name" value="HTH_17"/>
</dbReference>
<feature type="domain" description="Helix-turn-helix" evidence="1">
    <location>
        <begin position="54"/>
        <end position="86"/>
    </location>
</feature>
<dbReference type="Gene3D" id="1.10.10.60">
    <property type="entry name" value="Homeodomain-like"/>
    <property type="match status" value="1"/>
</dbReference>
<evidence type="ECO:0000313" key="3">
    <source>
        <dbReference type="Proteomes" id="UP001387364"/>
    </source>
</evidence>
<gene>
    <name evidence="2" type="ORF">WDJ61_16300</name>
</gene>
<dbReference type="RefSeq" id="WP_338751597.1">
    <property type="nucleotide sequence ID" value="NZ_CP147404.1"/>
</dbReference>